<feature type="compositionally biased region" description="Basic and acidic residues" evidence="2">
    <location>
        <begin position="256"/>
        <end position="266"/>
    </location>
</feature>
<feature type="compositionally biased region" description="Basic residues" evidence="2">
    <location>
        <begin position="1"/>
        <end position="10"/>
    </location>
</feature>
<evidence type="ECO:0000313" key="3">
    <source>
        <dbReference type="EMBL" id="QTD44557.1"/>
    </source>
</evidence>
<gene>
    <name evidence="3" type="ORF">J1M35_15870</name>
</gene>
<evidence type="ECO:0000313" key="4">
    <source>
        <dbReference type="Proteomes" id="UP000663903"/>
    </source>
</evidence>
<feature type="region of interest" description="Disordered" evidence="2">
    <location>
        <begin position="1"/>
        <end position="89"/>
    </location>
</feature>
<dbReference type="Proteomes" id="UP000663903">
    <property type="component" value="Chromosome"/>
</dbReference>
<evidence type="ECO:0008006" key="5">
    <source>
        <dbReference type="Google" id="ProtNLM"/>
    </source>
</evidence>
<name>A0A975CGN7_9BURK</name>
<sequence length="313" mass="33443">MNPSLQHHRYLAPAGDEGPDTSGTDAAVVDDDSYASLPIEERRKLRGDDTESAADDAPAAPAPPSDAAAPEPDEGGERNHGAGIPRARFNEVNERRKALEQEVEALRAQLAAGNGSAPGSPPVQQAEALDLQAAEERYGELIMDGDMKAAAALRVRINAAIEEAAFNRFSTVTAHERVQAKVEATVEQLMAEFPWLEQPEGAEAMDLIEASVMLKMSRGTSRDKALDEAVRAIAPRFAPVGTPSRVGQGDGTSGDIRVERANRRGATDSQMQPAAMQAGIGNRSNPAQIDASALSDEEYMKLPEAERKRLRGD</sequence>
<feature type="compositionally biased region" description="Basic and acidic residues" evidence="2">
    <location>
        <begin position="39"/>
        <end position="49"/>
    </location>
</feature>
<feature type="coiled-coil region" evidence="1">
    <location>
        <begin position="89"/>
        <end position="116"/>
    </location>
</feature>
<organism evidence="3 4">
    <name type="scientific">Ottowia testudinis</name>
    <dbReference type="NCBI Taxonomy" id="2816950"/>
    <lineage>
        <taxon>Bacteria</taxon>
        <taxon>Pseudomonadati</taxon>
        <taxon>Pseudomonadota</taxon>
        <taxon>Betaproteobacteria</taxon>
        <taxon>Burkholderiales</taxon>
        <taxon>Comamonadaceae</taxon>
        <taxon>Ottowia</taxon>
    </lineage>
</organism>
<dbReference type="RefSeq" id="WP_208008121.1">
    <property type="nucleotide sequence ID" value="NZ_CP071796.1"/>
</dbReference>
<dbReference type="AlphaFoldDB" id="A0A975CGN7"/>
<evidence type="ECO:0000256" key="1">
    <source>
        <dbReference type="SAM" id="Coils"/>
    </source>
</evidence>
<reference evidence="3" key="1">
    <citation type="submission" date="2021-03" db="EMBL/GenBank/DDBJ databases">
        <title>Ottowia sp. 27C isolated from the cloaca of a Giant Asian pond turtle (Heosemys grandis).</title>
        <authorList>
            <person name="Spergser J."/>
            <person name="Busse H.-J."/>
        </authorList>
    </citation>
    <scope>NUCLEOTIDE SEQUENCE</scope>
    <source>
        <strain evidence="3">27C</strain>
    </source>
</reference>
<dbReference type="KEGG" id="otd:J1M35_15870"/>
<evidence type="ECO:0000256" key="2">
    <source>
        <dbReference type="SAM" id="MobiDB-lite"/>
    </source>
</evidence>
<keyword evidence="4" id="KW-1185">Reference proteome</keyword>
<dbReference type="EMBL" id="CP071796">
    <property type="protein sequence ID" value="QTD44557.1"/>
    <property type="molecule type" value="Genomic_DNA"/>
</dbReference>
<feature type="compositionally biased region" description="Basic and acidic residues" evidence="2">
    <location>
        <begin position="298"/>
        <end position="313"/>
    </location>
</feature>
<accession>A0A975CGN7</accession>
<feature type="compositionally biased region" description="Low complexity" evidence="2">
    <location>
        <begin position="55"/>
        <end position="70"/>
    </location>
</feature>
<keyword evidence="1" id="KW-0175">Coiled coil</keyword>
<protein>
    <recommendedName>
        <fullName evidence="5">Scaffolding protein</fullName>
    </recommendedName>
</protein>
<feature type="region of interest" description="Disordered" evidence="2">
    <location>
        <begin position="240"/>
        <end position="313"/>
    </location>
</feature>
<proteinExistence type="predicted"/>